<evidence type="ECO:0000256" key="5">
    <source>
        <dbReference type="ARBA" id="ARBA00023242"/>
    </source>
</evidence>
<evidence type="ECO:0000256" key="4">
    <source>
        <dbReference type="ARBA" id="ARBA00023155"/>
    </source>
</evidence>
<dbReference type="Pfam" id="PF00046">
    <property type="entry name" value="Homeodomain"/>
    <property type="match status" value="1"/>
</dbReference>
<evidence type="ECO:0000313" key="10">
    <source>
        <dbReference type="EMBL" id="KAK2570154.1"/>
    </source>
</evidence>
<dbReference type="GO" id="GO:0000981">
    <property type="term" value="F:DNA-binding transcription factor activity, RNA polymerase II-specific"/>
    <property type="evidence" value="ECO:0007669"/>
    <property type="project" value="InterPro"/>
</dbReference>
<feature type="compositionally biased region" description="Basic and acidic residues" evidence="8">
    <location>
        <begin position="123"/>
        <end position="136"/>
    </location>
</feature>
<keyword evidence="4 6" id="KW-0371">Homeobox</keyword>
<keyword evidence="3 6" id="KW-0238">DNA-binding</keyword>
<dbReference type="PANTHER" id="PTHR45946:SF4">
    <property type="entry name" value="HOMEOBOX PROTEIN ROUGH-RELATED"/>
    <property type="match status" value="1"/>
</dbReference>
<dbReference type="InterPro" id="IPR009057">
    <property type="entry name" value="Homeodomain-like_sf"/>
</dbReference>
<feature type="DNA-binding region" description="Homeobox" evidence="6">
    <location>
        <begin position="141"/>
        <end position="200"/>
    </location>
</feature>
<dbReference type="PANTHER" id="PTHR45946">
    <property type="entry name" value="HOMEOBOX PROTEIN ROUGH-RELATED"/>
    <property type="match status" value="1"/>
</dbReference>
<dbReference type="Proteomes" id="UP001249851">
    <property type="component" value="Unassembled WGS sequence"/>
</dbReference>
<dbReference type="Gene3D" id="1.10.10.60">
    <property type="entry name" value="Homeodomain-like"/>
    <property type="match status" value="1"/>
</dbReference>
<organism evidence="10 11">
    <name type="scientific">Acropora cervicornis</name>
    <name type="common">Staghorn coral</name>
    <dbReference type="NCBI Taxonomy" id="6130"/>
    <lineage>
        <taxon>Eukaryota</taxon>
        <taxon>Metazoa</taxon>
        <taxon>Cnidaria</taxon>
        <taxon>Anthozoa</taxon>
        <taxon>Hexacorallia</taxon>
        <taxon>Scleractinia</taxon>
        <taxon>Astrocoeniina</taxon>
        <taxon>Acroporidae</taxon>
        <taxon>Acropora</taxon>
    </lineage>
</organism>
<evidence type="ECO:0000313" key="11">
    <source>
        <dbReference type="Proteomes" id="UP001249851"/>
    </source>
</evidence>
<dbReference type="InterPro" id="IPR046327">
    <property type="entry name" value="HXA1/B1/D1"/>
</dbReference>
<dbReference type="GO" id="GO:0005634">
    <property type="term" value="C:nucleus"/>
    <property type="evidence" value="ECO:0007669"/>
    <property type="project" value="UniProtKB-SubCell"/>
</dbReference>
<evidence type="ECO:0000256" key="8">
    <source>
        <dbReference type="SAM" id="MobiDB-lite"/>
    </source>
</evidence>
<dbReference type="InterPro" id="IPR017970">
    <property type="entry name" value="Homeobox_CS"/>
</dbReference>
<accession>A0AAD9VDA7</accession>
<dbReference type="InterPro" id="IPR001356">
    <property type="entry name" value="HD"/>
</dbReference>
<dbReference type="PRINTS" id="PR00024">
    <property type="entry name" value="HOMEOBOX"/>
</dbReference>
<proteinExistence type="predicted"/>
<comment type="caution">
    <text evidence="10">The sequence shown here is derived from an EMBL/GenBank/DDBJ whole genome shotgun (WGS) entry which is preliminary data.</text>
</comment>
<feature type="region of interest" description="Disordered" evidence="8">
    <location>
        <begin position="19"/>
        <end position="104"/>
    </location>
</feature>
<evidence type="ECO:0000256" key="6">
    <source>
        <dbReference type="PROSITE-ProRule" id="PRU00108"/>
    </source>
</evidence>
<evidence type="ECO:0000256" key="7">
    <source>
        <dbReference type="RuleBase" id="RU000682"/>
    </source>
</evidence>
<sequence length="258" mass="30221">MMDDWRYRMPAPHLTATITPHHHGLDFGRTMPLRHPPNIPSPPQSYFPFSATHPTLGVSPISVASRHGSRREHINSPSSPPFSSPQSQIPSSKSTRAQNAEKKRWQTANYRWMFTKRKASNASEKEETNSEKKRESQAPASNKKRFTFTQRQLVELEKEFHFSKYLTRTRRIEIASNLDLTETQIKIWFQNRRMKWKRELKESIRKQGIPEPTGGHFNTNFHQSFPRSIRDSAPSYQQNSEIFLQRPTPQYFPNYLSL</sequence>
<feature type="domain" description="Homeobox" evidence="9">
    <location>
        <begin position="139"/>
        <end position="199"/>
    </location>
</feature>
<evidence type="ECO:0000256" key="3">
    <source>
        <dbReference type="ARBA" id="ARBA00023125"/>
    </source>
</evidence>
<reference evidence="10" key="2">
    <citation type="journal article" date="2023" name="Science">
        <title>Genomic signatures of disease resistance in endangered staghorn corals.</title>
        <authorList>
            <person name="Vollmer S.V."/>
            <person name="Selwyn J.D."/>
            <person name="Despard B.A."/>
            <person name="Roesel C.L."/>
        </authorList>
    </citation>
    <scope>NUCLEOTIDE SEQUENCE</scope>
    <source>
        <strain evidence="10">K2</strain>
    </source>
</reference>
<evidence type="ECO:0000256" key="2">
    <source>
        <dbReference type="ARBA" id="ARBA00022473"/>
    </source>
</evidence>
<feature type="region of interest" description="Disordered" evidence="8">
    <location>
        <begin position="116"/>
        <end position="144"/>
    </location>
</feature>
<dbReference type="GO" id="GO:0000978">
    <property type="term" value="F:RNA polymerase II cis-regulatory region sequence-specific DNA binding"/>
    <property type="evidence" value="ECO:0007669"/>
    <property type="project" value="TreeGrafter"/>
</dbReference>
<comment type="subcellular location">
    <subcellularLocation>
        <location evidence="1 6 7">Nucleus</location>
    </subcellularLocation>
</comment>
<dbReference type="AlphaFoldDB" id="A0AAD9VDA7"/>
<name>A0AAD9VDA7_ACRCE</name>
<keyword evidence="11" id="KW-1185">Reference proteome</keyword>
<protein>
    <submittedName>
        <fullName evidence="10">Homeobox protein Hox-A3</fullName>
    </submittedName>
</protein>
<dbReference type="EMBL" id="JARQWQ010000008">
    <property type="protein sequence ID" value="KAK2570154.1"/>
    <property type="molecule type" value="Genomic_DNA"/>
</dbReference>
<feature type="compositionally biased region" description="Pro residues" evidence="8">
    <location>
        <begin position="34"/>
        <end position="45"/>
    </location>
</feature>
<keyword evidence="2" id="KW-0217">Developmental protein</keyword>
<dbReference type="PROSITE" id="PS50071">
    <property type="entry name" value="HOMEOBOX_2"/>
    <property type="match status" value="1"/>
</dbReference>
<feature type="compositionally biased region" description="Low complexity" evidence="8">
    <location>
        <begin position="84"/>
        <end position="94"/>
    </location>
</feature>
<dbReference type="SMART" id="SM00389">
    <property type="entry name" value="HOX"/>
    <property type="match status" value="1"/>
</dbReference>
<dbReference type="InterPro" id="IPR020479">
    <property type="entry name" value="HD_metazoa"/>
</dbReference>
<evidence type="ECO:0000256" key="1">
    <source>
        <dbReference type="ARBA" id="ARBA00004123"/>
    </source>
</evidence>
<keyword evidence="5 6" id="KW-0539">Nucleus</keyword>
<dbReference type="PROSITE" id="PS00027">
    <property type="entry name" value="HOMEOBOX_1"/>
    <property type="match status" value="1"/>
</dbReference>
<dbReference type="CDD" id="cd00086">
    <property type="entry name" value="homeodomain"/>
    <property type="match status" value="1"/>
</dbReference>
<dbReference type="SUPFAM" id="SSF46689">
    <property type="entry name" value="Homeodomain-like"/>
    <property type="match status" value="1"/>
</dbReference>
<evidence type="ECO:0000259" key="9">
    <source>
        <dbReference type="PROSITE" id="PS50071"/>
    </source>
</evidence>
<reference evidence="10" key="1">
    <citation type="journal article" date="2023" name="G3 (Bethesda)">
        <title>Whole genome assembly and annotation of the endangered Caribbean coral Acropora cervicornis.</title>
        <authorList>
            <person name="Selwyn J.D."/>
            <person name="Vollmer S.V."/>
        </authorList>
    </citation>
    <scope>NUCLEOTIDE SEQUENCE</scope>
    <source>
        <strain evidence="10">K2</strain>
    </source>
</reference>
<gene>
    <name evidence="10" type="ORF">P5673_004916</name>
</gene>